<comment type="caution">
    <text evidence="1">The sequence shown here is derived from an EMBL/GenBank/DDBJ whole genome shotgun (WGS) entry which is preliminary data.</text>
</comment>
<dbReference type="RefSeq" id="WP_211549504.1">
    <property type="nucleotide sequence ID" value="NZ_JAGTUF010000012.1"/>
</dbReference>
<evidence type="ECO:0000313" key="2">
    <source>
        <dbReference type="Proteomes" id="UP000680714"/>
    </source>
</evidence>
<protein>
    <recommendedName>
        <fullName evidence="3">GGDEF domain-containing protein</fullName>
    </recommendedName>
</protein>
<proteinExistence type="predicted"/>
<organism evidence="1 2">
    <name type="scientific">Magnetospirillum sulfuroxidans</name>
    <dbReference type="NCBI Taxonomy" id="611300"/>
    <lineage>
        <taxon>Bacteria</taxon>
        <taxon>Pseudomonadati</taxon>
        <taxon>Pseudomonadota</taxon>
        <taxon>Alphaproteobacteria</taxon>
        <taxon>Rhodospirillales</taxon>
        <taxon>Rhodospirillaceae</taxon>
        <taxon>Magnetospirillum</taxon>
    </lineage>
</organism>
<accession>A0ABS5IEA2</accession>
<reference evidence="1 2" key="1">
    <citation type="submission" date="2021-04" db="EMBL/GenBank/DDBJ databases">
        <title>Magnetospirillum sulfuroxidans sp. nov., a facultative chemolithoautotrophic sulfur-oxidizing alphaproteobacterium isolated from freshwater sediment and proposals for Paramagetospirillum gen. nov., and Magnetospirillaceae fam. nov.</title>
        <authorList>
            <person name="Koziaeva V."/>
            <person name="Geelhoed J.S."/>
            <person name="Sorokin D.Y."/>
            <person name="Grouzdev D.S."/>
        </authorList>
    </citation>
    <scope>NUCLEOTIDE SEQUENCE [LARGE SCALE GENOMIC DNA]</scope>
    <source>
        <strain evidence="1 2">J10</strain>
    </source>
</reference>
<keyword evidence="2" id="KW-1185">Reference proteome</keyword>
<sequence>MLGLGRWFRDLWHKPAEPARIGLVRAARPMAQSVAQSEFDVVLAILRHRPDGGAGRLRVISLADFRHAVGDKWPRLTDKVTMIAEQLIRRQIGGGNLFRRIDEETWLLLFPQVSPDQARHIAVAIAQEISRHLLGERCVGGERPLAVAAHLAVADAVDESGRVLALAVRQAAEQSRALFDHLSPCAPAALPAPGVSVEGVRQRHRVVSVHWTPIVMEHAEAEPEEPWQAVGPMPADAHLSLLWRPTWVAEREAIAAYCARVARTDHPGDPPLEGSMAYPVKDEATAFILDRFVAAAALRDLLRANSRGSVVIVPLTWESLAGDHRAEVVAPFADVAADIRQRRVQVEICRIPDSADVESVNRVVTALRGLCGGVLLRLRLSSPLLCRVDELGEAKIGLDLSELRSCERMNDDRLMSILEMLQGSTDDAGLGCYVWSARRRRVVGGVVCGGFQMVNGPGLMKDVGRPALVMPAPRERFLG</sequence>
<evidence type="ECO:0008006" key="3">
    <source>
        <dbReference type="Google" id="ProtNLM"/>
    </source>
</evidence>
<evidence type="ECO:0000313" key="1">
    <source>
        <dbReference type="EMBL" id="MBR9972601.1"/>
    </source>
</evidence>
<dbReference type="Proteomes" id="UP000680714">
    <property type="component" value="Unassembled WGS sequence"/>
</dbReference>
<gene>
    <name evidence="1" type="ORF">KEC16_12825</name>
</gene>
<name>A0ABS5IEA2_9PROT</name>
<dbReference type="EMBL" id="JAGTUF010000012">
    <property type="protein sequence ID" value="MBR9972601.1"/>
    <property type="molecule type" value="Genomic_DNA"/>
</dbReference>